<sequence>MSNIMPNGLPTLTADFELVHAILVIENKQLRVRKMLADNAQESVVGLFRARVARDLFNIRAQQLLRAPRMSGLIEAFDVEKPEDARLFLPSQYQSIQRQELRLQTLGHAEYILRAGYAKNQLQSLRILIRVFKTQKASMHVNAVGGTQLRQFRVTMAKTAKLIRATAEVYERHRSALLTLGLPANNQALQPLRRAHLSGGLPIF</sequence>
<dbReference type="Proteomes" id="UP001221757">
    <property type="component" value="Unassembled WGS sequence"/>
</dbReference>
<evidence type="ECO:0000313" key="1">
    <source>
        <dbReference type="EMBL" id="KAJ7626473.1"/>
    </source>
</evidence>
<accession>A0AAD7BNY7</accession>
<comment type="caution">
    <text evidence="1">The sequence shown here is derived from an EMBL/GenBank/DDBJ whole genome shotgun (WGS) entry which is preliminary data.</text>
</comment>
<evidence type="ECO:0000313" key="2">
    <source>
        <dbReference type="Proteomes" id="UP001221757"/>
    </source>
</evidence>
<protein>
    <submittedName>
        <fullName evidence="1">Uncharacterized protein</fullName>
    </submittedName>
</protein>
<organism evidence="1 2">
    <name type="scientific">Mycena rosella</name>
    <name type="common">Pink bonnet</name>
    <name type="synonym">Agaricus rosellus</name>
    <dbReference type="NCBI Taxonomy" id="1033263"/>
    <lineage>
        <taxon>Eukaryota</taxon>
        <taxon>Fungi</taxon>
        <taxon>Dikarya</taxon>
        <taxon>Basidiomycota</taxon>
        <taxon>Agaricomycotina</taxon>
        <taxon>Agaricomycetes</taxon>
        <taxon>Agaricomycetidae</taxon>
        <taxon>Agaricales</taxon>
        <taxon>Marasmiineae</taxon>
        <taxon>Mycenaceae</taxon>
        <taxon>Mycena</taxon>
    </lineage>
</organism>
<dbReference type="AlphaFoldDB" id="A0AAD7BNY7"/>
<reference evidence="1" key="1">
    <citation type="submission" date="2023-03" db="EMBL/GenBank/DDBJ databases">
        <title>Massive genome expansion in bonnet fungi (Mycena s.s.) driven by repeated elements and novel gene families across ecological guilds.</title>
        <authorList>
            <consortium name="Lawrence Berkeley National Laboratory"/>
            <person name="Harder C.B."/>
            <person name="Miyauchi S."/>
            <person name="Viragh M."/>
            <person name="Kuo A."/>
            <person name="Thoen E."/>
            <person name="Andreopoulos B."/>
            <person name="Lu D."/>
            <person name="Skrede I."/>
            <person name="Drula E."/>
            <person name="Henrissat B."/>
            <person name="Morin E."/>
            <person name="Kohler A."/>
            <person name="Barry K."/>
            <person name="LaButti K."/>
            <person name="Morin E."/>
            <person name="Salamov A."/>
            <person name="Lipzen A."/>
            <person name="Mereny Z."/>
            <person name="Hegedus B."/>
            <person name="Baldrian P."/>
            <person name="Stursova M."/>
            <person name="Weitz H."/>
            <person name="Taylor A."/>
            <person name="Grigoriev I.V."/>
            <person name="Nagy L.G."/>
            <person name="Martin F."/>
            <person name="Kauserud H."/>
        </authorList>
    </citation>
    <scope>NUCLEOTIDE SEQUENCE</scope>
    <source>
        <strain evidence="1">CBHHK067</strain>
    </source>
</reference>
<gene>
    <name evidence="1" type="ORF">B0H17DRAFT_1218641</name>
</gene>
<dbReference type="EMBL" id="JARKIE010000585">
    <property type="protein sequence ID" value="KAJ7626473.1"/>
    <property type="molecule type" value="Genomic_DNA"/>
</dbReference>
<proteinExistence type="predicted"/>
<keyword evidence="2" id="KW-1185">Reference proteome</keyword>
<name>A0AAD7BNY7_MYCRO</name>